<proteinExistence type="inferred from homology"/>
<feature type="signal peptide" evidence="2">
    <location>
        <begin position="1"/>
        <end position="28"/>
    </location>
</feature>
<dbReference type="HOGENOM" id="CLU_045683_1_2_5"/>
<dbReference type="OrthoDB" id="8970543at2"/>
<sequence length="322" mass="33854">MSNYTTTLLRSFVYSAAILGAATLPAIAEDFPTRTIEVITHAGNGGGTDVTTRMMMIRARRAFDTDMVVVNRGGGGGATAMDYYLTLEADGHSILTYTIGHAATMALGNTDMKLSDIRPIARGTDDPQILMVRCGEYDSADAFLNAQREDGLIYGTTHLGGIDDVSAFMFARKGNLATPTMLPFEGGGELATQLITGAVDVAVLNLAEAGSQIAAGEVCPIVVMAPERMSGLPDVATAMELGIDANFSTVRGFVVHADTPDDVALKLEEGLLEAMNHPVYQAFLESAGLDATSVAGSEVWGGQITSMLGDMDAALRDLGFIE</sequence>
<evidence type="ECO:0000256" key="1">
    <source>
        <dbReference type="ARBA" id="ARBA00006987"/>
    </source>
</evidence>
<dbReference type="Gene3D" id="3.40.190.10">
    <property type="entry name" value="Periplasmic binding protein-like II"/>
    <property type="match status" value="1"/>
</dbReference>
<dbReference type="InterPro" id="IPR005064">
    <property type="entry name" value="BUG"/>
</dbReference>
<accession>M9RGW1</accession>
<dbReference type="PANTHER" id="PTHR42928:SF3">
    <property type="entry name" value="UPF0065 PROTEIN YFLP"/>
    <property type="match status" value="1"/>
</dbReference>
<organism evidence="3 4">
    <name type="scientific">Octadecabacter arcticus 238</name>
    <dbReference type="NCBI Taxonomy" id="391616"/>
    <lineage>
        <taxon>Bacteria</taxon>
        <taxon>Pseudomonadati</taxon>
        <taxon>Pseudomonadota</taxon>
        <taxon>Alphaproteobacteria</taxon>
        <taxon>Rhodobacterales</taxon>
        <taxon>Roseobacteraceae</taxon>
        <taxon>Octadecabacter</taxon>
    </lineage>
</organism>
<dbReference type="PIRSF" id="PIRSF017082">
    <property type="entry name" value="YflP"/>
    <property type="match status" value="1"/>
</dbReference>
<protein>
    <submittedName>
        <fullName evidence="3">Putative bug family periplasmatic protein</fullName>
    </submittedName>
</protein>
<keyword evidence="2" id="KW-0732">Signal</keyword>
<keyword evidence="4" id="KW-1185">Reference proteome</keyword>
<dbReference type="AlphaFoldDB" id="M9RGW1"/>
<dbReference type="Pfam" id="PF03401">
    <property type="entry name" value="TctC"/>
    <property type="match status" value="1"/>
</dbReference>
<dbReference type="KEGG" id="oar:OA238_c12470"/>
<dbReference type="eggNOG" id="COG3181">
    <property type="taxonomic scope" value="Bacteria"/>
</dbReference>
<dbReference type="Proteomes" id="UP000004688">
    <property type="component" value="Chromosome"/>
</dbReference>
<dbReference type="STRING" id="391616.OA238_c12470"/>
<reference evidence="3 4" key="1">
    <citation type="journal article" date="2013" name="PLoS ONE">
        <title>Poles Apart: Arctic and Antarctic Octadecabacter strains Share High Genome Plasticity and a New Type of Xanthorhodopsin.</title>
        <authorList>
            <person name="Vollmers J."/>
            <person name="Voget S."/>
            <person name="Dietrich S."/>
            <person name="Gollnow K."/>
            <person name="Smits M."/>
            <person name="Meyer K."/>
            <person name="Brinkhoff T."/>
            <person name="Simon M."/>
            <person name="Daniel R."/>
        </authorList>
    </citation>
    <scope>NUCLEOTIDE SEQUENCE [LARGE SCALE GENOMIC DNA]</scope>
    <source>
        <strain evidence="3 4">238</strain>
    </source>
</reference>
<evidence type="ECO:0000256" key="2">
    <source>
        <dbReference type="SAM" id="SignalP"/>
    </source>
</evidence>
<evidence type="ECO:0000313" key="3">
    <source>
        <dbReference type="EMBL" id="AGI71417.1"/>
    </source>
</evidence>
<name>M9RGW1_9RHOB</name>
<dbReference type="InterPro" id="IPR042100">
    <property type="entry name" value="Bug_dom1"/>
</dbReference>
<gene>
    <name evidence="3" type="ORF">OA238_c12470</name>
</gene>
<dbReference type="Gene3D" id="3.40.190.150">
    <property type="entry name" value="Bordetella uptake gene, domain 1"/>
    <property type="match status" value="1"/>
</dbReference>
<dbReference type="PANTHER" id="PTHR42928">
    <property type="entry name" value="TRICARBOXYLATE-BINDING PROTEIN"/>
    <property type="match status" value="1"/>
</dbReference>
<comment type="similarity">
    <text evidence="1">Belongs to the UPF0065 (bug) family.</text>
</comment>
<dbReference type="CDD" id="cd07012">
    <property type="entry name" value="PBP2_Bug_TTT"/>
    <property type="match status" value="1"/>
</dbReference>
<dbReference type="RefSeq" id="WP_015494623.1">
    <property type="nucleotide sequence ID" value="NC_020908.1"/>
</dbReference>
<feature type="chain" id="PRO_5004102502" evidence="2">
    <location>
        <begin position="29"/>
        <end position="322"/>
    </location>
</feature>
<evidence type="ECO:0000313" key="4">
    <source>
        <dbReference type="Proteomes" id="UP000004688"/>
    </source>
</evidence>
<dbReference type="EMBL" id="CP003742">
    <property type="protein sequence ID" value="AGI71417.1"/>
    <property type="molecule type" value="Genomic_DNA"/>
</dbReference>